<dbReference type="EMBL" id="CP006764">
    <property type="protein sequence ID" value="AIT62218.1"/>
    <property type="molecule type" value="Genomic_DNA"/>
</dbReference>
<sequence length="338" mass="35818">MTIPTAPRTGLPTITIAVFDSATVFEGLTPSDVIYRYDLPGTGVTEGWAGTSVLDQVRQLAAQSWPDVHVRIDADAEATATLQRLLANKGVACSAAETDEPAPEEDPDTGEFPPVGRHRLRGKVERESFLRGRLSGERPGVTAVVVASAVLVLLVGAVVVGLRWWGAPGGGNPDPVAQVMGESSESAPPTTPRVQPTAPTSALEPAAAMVQLQLGDTTVSLPADFELTQSESSVVATGDDPDLRIHLTRDPVYSIGAGVLFDEVERLVEEDPQLSEPDRGEETMSYVEDPGDGSRVRWTTWVEGGNQLSVGCHTREQPSVSQHAACTMATRTFTVGGE</sequence>
<dbReference type="NCBIfam" id="TIGR03931">
    <property type="entry name" value="T7SS_Rv3446c"/>
    <property type="match status" value="1"/>
</dbReference>
<dbReference type="OrthoDB" id="4428093at2"/>
<evidence type="ECO:0008006" key="5">
    <source>
        <dbReference type="Google" id="ProtNLM"/>
    </source>
</evidence>
<protein>
    <recommendedName>
        <fullName evidence="5">Type VII secretion-associated protein</fullName>
    </recommendedName>
</protein>
<keyword evidence="4" id="KW-1185">Reference proteome</keyword>
<keyword evidence="2" id="KW-0812">Transmembrane</keyword>
<keyword evidence="2" id="KW-0472">Membrane</keyword>
<evidence type="ECO:0000313" key="4">
    <source>
        <dbReference type="Proteomes" id="UP000029914"/>
    </source>
</evidence>
<name>A0A097IJD5_9CORY</name>
<keyword evidence="2" id="KW-1133">Transmembrane helix</keyword>
<feature type="transmembrane region" description="Helical" evidence="2">
    <location>
        <begin position="141"/>
        <end position="165"/>
    </location>
</feature>
<reference evidence="3 4" key="1">
    <citation type="submission" date="2013-09" db="EMBL/GenBank/DDBJ databases">
        <title>Complete genome sequence of Corynebacterium doosanense CAU 212(T) (=DSM 45436(T)), isolated from activated sludge.</title>
        <authorList>
            <person name="Schaffert L."/>
            <person name="Albersmeier A."/>
            <person name="Kalinowski J."/>
            <person name="Ruckert C."/>
        </authorList>
    </citation>
    <scope>NUCLEOTIDE SEQUENCE [LARGE SCALE GENOMIC DNA]</scope>
    <source>
        <strain evidence="3 4">CAU 212</strain>
    </source>
</reference>
<evidence type="ECO:0000313" key="3">
    <source>
        <dbReference type="EMBL" id="AIT62218.1"/>
    </source>
</evidence>
<dbReference type="KEGG" id="cdo:CDOO_03075"/>
<dbReference type="STRING" id="558173.CDOO_03075"/>
<dbReference type="HOGENOM" id="CLU_073548_0_0_11"/>
<proteinExistence type="predicted"/>
<feature type="region of interest" description="Disordered" evidence="1">
    <location>
        <begin position="173"/>
        <end position="198"/>
    </location>
</feature>
<feature type="region of interest" description="Disordered" evidence="1">
    <location>
        <begin position="94"/>
        <end position="116"/>
    </location>
</feature>
<dbReference type="RefSeq" id="WP_018021243.1">
    <property type="nucleotide sequence ID" value="NZ_AQUX01000002.1"/>
</dbReference>
<gene>
    <name evidence="3" type="ORF">CDOO_03075</name>
</gene>
<feature type="region of interest" description="Disordered" evidence="1">
    <location>
        <begin position="270"/>
        <end position="292"/>
    </location>
</feature>
<dbReference type="InterPro" id="IPR023840">
    <property type="entry name" value="T7SS_Rv3446c"/>
</dbReference>
<dbReference type="eggNOG" id="ENOG5032EPR">
    <property type="taxonomic scope" value="Bacteria"/>
</dbReference>
<evidence type="ECO:0000256" key="2">
    <source>
        <dbReference type="SAM" id="Phobius"/>
    </source>
</evidence>
<accession>A0A097IJD5</accession>
<feature type="compositionally biased region" description="Polar residues" evidence="1">
    <location>
        <begin position="181"/>
        <end position="198"/>
    </location>
</feature>
<feature type="compositionally biased region" description="Acidic residues" evidence="1">
    <location>
        <begin position="97"/>
        <end position="109"/>
    </location>
</feature>
<organism evidence="3 4">
    <name type="scientific">Corynebacterium doosanense CAU 212 = DSM 45436</name>
    <dbReference type="NCBI Taxonomy" id="558173"/>
    <lineage>
        <taxon>Bacteria</taxon>
        <taxon>Bacillati</taxon>
        <taxon>Actinomycetota</taxon>
        <taxon>Actinomycetes</taxon>
        <taxon>Mycobacteriales</taxon>
        <taxon>Corynebacteriaceae</taxon>
        <taxon>Corynebacterium</taxon>
    </lineage>
</organism>
<dbReference type="Proteomes" id="UP000029914">
    <property type="component" value="Chromosome"/>
</dbReference>
<dbReference type="AlphaFoldDB" id="A0A097IJD5"/>
<evidence type="ECO:0000256" key="1">
    <source>
        <dbReference type="SAM" id="MobiDB-lite"/>
    </source>
</evidence>